<dbReference type="InterPro" id="IPR006450">
    <property type="entry name" value="Phage_HK97_gp6-like"/>
</dbReference>
<accession>A0A3S9B730</accession>
<dbReference type="OrthoDB" id="8452228at2"/>
<dbReference type="KEGG" id="abaw:D5400_16990"/>
<dbReference type="RefSeq" id="WP_126011072.1">
    <property type="nucleotide sequence ID" value="NZ_CP032509.1"/>
</dbReference>
<reference evidence="1 2" key="1">
    <citation type="submission" date="2018-09" db="EMBL/GenBank/DDBJ databases">
        <title>Marinorhizobium profundi gen. nov., sp. nov., isolated from a deep-sea sediment sample from the New Britain Trench and proposal of Marinorhizobiaceae fam. nov. in the order Rhizobiales of the class Alphaproteobacteria.</title>
        <authorList>
            <person name="Cao J."/>
        </authorList>
    </citation>
    <scope>NUCLEOTIDE SEQUENCE [LARGE SCALE GENOMIC DNA]</scope>
    <source>
        <strain evidence="1 2">WS11</strain>
    </source>
</reference>
<evidence type="ECO:0000313" key="1">
    <source>
        <dbReference type="EMBL" id="AZN72746.1"/>
    </source>
</evidence>
<dbReference type="EMBL" id="CP032509">
    <property type="protein sequence ID" value="AZN72746.1"/>
    <property type="molecule type" value="Genomic_DNA"/>
</dbReference>
<evidence type="ECO:0000313" key="2">
    <source>
        <dbReference type="Proteomes" id="UP000268192"/>
    </source>
</evidence>
<dbReference type="CDD" id="cd08054">
    <property type="entry name" value="gp6"/>
    <property type="match status" value="1"/>
</dbReference>
<dbReference type="InterPro" id="IPR011738">
    <property type="entry name" value="Phage_CHP"/>
</dbReference>
<name>A0A3S9B730_9HYPH</name>
<sequence length="203" mass="22272">MPFDPVRISAPTEAPVTLDEVKAHLRVVERDDAGNALQHEDDALIQSYIDAAVSHLDGWSGVLGRCLVEQTWRADFAAFTQCMRLPLAPVLSIASVRYRLPDGTISTVAADNYALELQGGGSALVWFKSKFSRPSNLYERRPVSIEFVAGYGVASNVPAALKHAIMMMVAHWYQHAEAVGQVSFEELPFAVSALTSPFRRISL</sequence>
<gene>
    <name evidence="1" type="ORF">D5400_16990</name>
</gene>
<keyword evidence="2" id="KW-1185">Reference proteome</keyword>
<dbReference type="AlphaFoldDB" id="A0A3S9B730"/>
<dbReference type="NCBIfam" id="TIGR02215">
    <property type="entry name" value="phage_chp_gp8"/>
    <property type="match status" value="1"/>
</dbReference>
<organism evidence="1 2">
    <name type="scientific">Georhizobium profundi</name>
    <dbReference type="NCBI Taxonomy" id="2341112"/>
    <lineage>
        <taxon>Bacteria</taxon>
        <taxon>Pseudomonadati</taxon>
        <taxon>Pseudomonadota</taxon>
        <taxon>Alphaproteobacteria</taxon>
        <taxon>Hyphomicrobiales</taxon>
        <taxon>Rhizobiaceae</taxon>
        <taxon>Georhizobium</taxon>
    </lineage>
</organism>
<dbReference type="Proteomes" id="UP000268192">
    <property type="component" value="Chromosome"/>
</dbReference>
<evidence type="ECO:0008006" key="3">
    <source>
        <dbReference type="Google" id="ProtNLM"/>
    </source>
</evidence>
<dbReference type="Gene3D" id="1.10.3230.30">
    <property type="entry name" value="Phage gp6-like head-tail connector protein"/>
    <property type="match status" value="1"/>
</dbReference>
<dbReference type="NCBIfam" id="TIGR01560">
    <property type="entry name" value="put_DNA_pack"/>
    <property type="match status" value="1"/>
</dbReference>
<protein>
    <recommendedName>
        <fullName evidence="3">Phage gp6-like head-tail connector protein</fullName>
    </recommendedName>
</protein>
<proteinExistence type="predicted"/>